<protein>
    <submittedName>
        <fullName evidence="1">Uncharacterized protein</fullName>
    </submittedName>
</protein>
<dbReference type="Proteomes" id="UP000091857">
    <property type="component" value="Chromosome 14"/>
</dbReference>
<evidence type="ECO:0000313" key="2">
    <source>
        <dbReference type="Proteomes" id="UP000091857"/>
    </source>
</evidence>
<reference evidence="2" key="1">
    <citation type="journal article" date="2016" name="Nat. Biotechnol.">
        <title>Sequencing wild and cultivated cassava and related species reveals extensive interspecific hybridization and genetic diversity.</title>
        <authorList>
            <person name="Bredeson J.V."/>
            <person name="Lyons J.B."/>
            <person name="Prochnik S.E."/>
            <person name="Wu G.A."/>
            <person name="Ha C.M."/>
            <person name="Edsinger-Gonzales E."/>
            <person name="Grimwood J."/>
            <person name="Schmutz J."/>
            <person name="Rabbi I.Y."/>
            <person name="Egesi C."/>
            <person name="Nauluvula P."/>
            <person name="Lebot V."/>
            <person name="Ndunguru J."/>
            <person name="Mkamilo G."/>
            <person name="Bart R.S."/>
            <person name="Setter T.L."/>
            <person name="Gleadow R.M."/>
            <person name="Kulakow P."/>
            <person name="Ferguson M.E."/>
            <person name="Rounsley S."/>
            <person name="Rokhsar D.S."/>
        </authorList>
    </citation>
    <scope>NUCLEOTIDE SEQUENCE [LARGE SCALE GENOMIC DNA]</scope>
    <source>
        <strain evidence="2">cv. AM560-2</strain>
    </source>
</reference>
<dbReference type="AlphaFoldDB" id="A0A2C9UIH4"/>
<sequence length="92" mass="9774">MSEAEIESSSSATAIIIKDVRGQALSRDITRSMSASPDTCQSKNHSQRTHTIIHCHYVSSMAVTTEGYEGDRAILGPILSAAALLLSLLLSA</sequence>
<accession>A0A2C9UIH4</accession>
<dbReference type="EMBL" id="CM004400">
    <property type="protein sequence ID" value="OAY30517.1"/>
    <property type="molecule type" value="Genomic_DNA"/>
</dbReference>
<keyword evidence="2" id="KW-1185">Reference proteome</keyword>
<evidence type="ECO:0000313" key="1">
    <source>
        <dbReference type="EMBL" id="OAY30517.1"/>
    </source>
</evidence>
<gene>
    <name evidence="1" type="ORF">MANES_14G037066v8</name>
</gene>
<name>A0A2C9UIH4_MANES</name>
<proteinExistence type="predicted"/>
<comment type="caution">
    <text evidence="1">The sequence shown here is derived from an EMBL/GenBank/DDBJ whole genome shotgun (WGS) entry which is preliminary data.</text>
</comment>
<organism evidence="1 2">
    <name type="scientific">Manihot esculenta</name>
    <name type="common">Cassava</name>
    <name type="synonym">Jatropha manihot</name>
    <dbReference type="NCBI Taxonomy" id="3983"/>
    <lineage>
        <taxon>Eukaryota</taxon>
        <taxon>Viridiplantae</taxon>
        <taxon>Streptophyta</taxon>
        <taxon>Embryophyta</taxon>
        <taxon>Tracheophyta</taxon>
        <taxon>Spermatophyta</taxon>
        <taxon>Magnoliopsida</taxon>
        <taxon>eudicotyledons</taxon>
        <taxon>Gunneridae</taxon>
        <taxon>Pentapetalae</taxon>
        <taxon>rosids</taxon>
        <taxon>fabids</taxon>
        <taxon>Malpighiales</taxon>
        <taxon>Euphorbiaceae</taxon>
        <taxon>Crotonoideae</taxon>
        <taxon>Manihoteae</taxon>
        <taxon>Manihot</taxon>
    </lineage>
</organism>
<dbReference type="Gramene" id="Manes.14G037066.1.v8.1">
    <property type="protein sequence ID" value="Manes.14G037066.1.v8.1.CDS"/>
    <property type="gene ID" value="Manes.14G037066.v8.1"/>
</dbReference>